<dbReference type="EC" id="2.3.1.-" evidence="2"/>
<name>A0ABV8QB94_9GAMM</name>
<dbReference type="PROSITE" id="PS51186">
    <property type="entry name" value="GNAT"/>
    <property type="match status" value="1"/>
</dbReference>
<keyword evidence="3" id="KW-1185">Reference proteome</keyword>
<organism evidence="2 3">
    <name type="scientific">Marinobacter lacisalsi</name>
    <dbReference type="NCBI Taxonomy" id="475979"/>
    <lineage>
        <taxon>Bacteria</taxon>
        <taxon>Pseudomonadati</taxon>
        <taxon>Pseudomonadota</taxon>
        <taxon>Gammaproteobacteria</taxon>
        <taxon>Pseudomonadales</taxon>
        <taxon>Marinobacteraceae</taxon>
        <taxon>Marinobacter</taxon>
    </lineage>
</organism>
<evidence type="ECO:0000259" key="1">
    <source>
        <dbReference type="PROSITE" id="PS51186"/>
    </source>
</evidence>
<feature type="domain" description="N-acetyltransferase" evidence="1">
    <location>
        <begin position="4"/>
        <end position="151"/>
    </location>
</feature>
<evidence type="ECO:0000313" key="2">
    <source>
        <dbReference type="EMBL" id="MFC4257607.1"/>
    </source>
</evidence>
<dbReference type="InterPro" id="IPR016181">
    <property type="entry name" value="Acyl_CoA_acyltransferase"/>
</dbReference>
<dbReference type="RefSeq" id="WP_379884839.1">
    <property type="nucleotide sequence ID" value="NZ_JBHSDI010000001.1"/>
</dbReference>
<keyword evidence="2" id="KW-0012">Acyltransferase</keyword>
<dbReference type="Pfam" id="PF00583">
    <property type="entry name" value="Acetyltransf_1"/>
    <property type="match status" value="1"/>
</dbReference>
<gene>
    <name evidence="2" type="ORF">ACFOZ5_01030</name>
</gene>
<dbReference type="EMBL" id="JBHSDI010000001">
    <property type="protein sequence ID" value="MFC4257607.1"/>
    <property type="molecule type" value="Genomic_DNA"/>
</dbReference>
<comment type="caution">
    <text evidence="2">The sequence shown here is derived from an EMBL/GenBank/DDBJ whole genome shotgun (WGS) entry which is preliminary data.</text>
</comment>
<sequence length="152" mass="17345">MDQYRVNFLTADDRAEWRPLFEGYADFYKTPITDEIADRVWQWLLDPDHVLEGLMVRDQDNKALGIVHVRACPRSLAGGYIGFVDDMFVTPDARGTGAADAVVAHLKALAGQRGWSALRWITQHFNERGRGFYDRYTGGPSDFIVYQLKCDQ</sequence>
<dbReference type="SUPFAM" id="SSF55729">
    <property type="entry name" value="Acyl-CoA N-acyltransferases (Nat)"/>
    <property type="match status" value="1"/>
</dbReference>
<dbReference type="InterPro" id="IPR000182">
    <property type="entry name" value="GNAT_dom"/>
</dbReference>
<dbReference type="GO" id="GO:0016746">
    <property type="term" value="F:acyltransferase activity"/>
    <property type="evidence" value="ECO:0007669"/>
    <property type="project" value="UniProtKB-KW"/>
</dbReference>
<reference evidence="3" key="1">
    <citation type="journal article" date="2019" name="Int. J. Syst. Evol. Microbiol.">
        <title>The Global Catalogue of Microorganisms (GCM) 10K type strain sequencing project: providing services to taxonomists for standard genome sequencing and annotation.</title>
        <authorList>
            <consortium name="The Broad Institute Genomics Platform"/>
            <consortium name="The Broad Institute Genome Sequencing Center for Infectious Disease"/>
            <person name="Wu L."/>
            <person name="Ma J."/>
        </authorList>
    </citation>
    <scope>NUCLEOTIDE SEQUENCE [LARGE SCALE GENOMIC DNA]</scope>
    <source>
        <strain evidence="3">CECT 7297</strain>
    </source>
</reference>
<keyword evidence="2" id="KW-0808">Transferase</keyword>
<dbReference type="CDD" id="cd04301">
    <property type="entry name" value="NAT_SF"/>
    <property type="match status" value="1"/>
</dbReference>
<accession>A0ABV8QB94</accession>
<protein>
    <submittedName>
        <fullName evidence="2">GNAT family N-acetyltransferase</fullName>
        <ecNumber evidence="2">2.3.1.-</ecNumber>
    </submittedName>
</protein>
<evidence type="ECO:0000313" key="3">
    <source>
        <dbReference type="Proteomes" id="UP001595798"/>
    </source>
</evidence>
<proteinExistence type="predicted"/>
<dbReference type="Gene3D" id="3.40.630.30">
    <property type="match status" value="1"/>
</dbReference>
<dbReference type="Proteomes" id="UP001595798">
    <property type="component" value="Unassembled WGS sequence"/>
</dbReference>